<dbReference type="Gene3D" id="3.10.129.10">
    <property type="entry name" value="Hotdog Thioesterase"/>
    <property type="match status" value="1"/>
</dbReference>
<dbReference type="PANTHER" id="PTHR31793">
    <property type="entry name" value="4-HYDROXYBENZOYL-COA THIOESTERASE FAMILY MEMBER"/>
    <property type="match status" value="1"/>
</dbReference>
<name>A0ABT5NNE2_9PSED</name>
<sequence>MHNPHFSKTYPVRFQHCDPAGIVYFPQYLVMTNWLVEDWFTEGLGIDFSDMIGRRQLGLPMVKLTCEFTAPSRHGDQLTLALRIARLGERSLTVDIEGHVDGLLRMRSQQIMVQTSLLDGRSTAMPADVRSALQGLLDKTGAPA</sequence>
<organism evidence="1 2">
    <name type="scientific">Pseudomonas fontis</name>
    <dbReference type="NCBI Taxonomy" id="2942633"/>
    <lineage>
        <taxon>Bacteria</taxon>
        <taxon>Pseudomonadati</taxon>
        <taxon>Pseudomonadota</taxon>
        <taxon>Gammaproteobacteria</taxon>
        <taxon>Pseudomonadales</taxon>
        <taxon>Pseudomonadaceae</taxon>
        <taxon>Pseudomonas</taxon>
    </lineage>
</organism>
<dbReference type="Proteomes" id="UP001148203">
    <property type="component" value="Unassembled WGS sequence"/>
</dbReference>
<dbReference type="RefSeq" id="WP_273909526.1">
    <property type="nucleotide sequence ID" value="NZ_JAMDGX010000016.1"/>
</dbReference>
<gene>
    <name evidence="1" type="ORF">M5G11_04005</name>
</gene>
<evidence type="ECO:0000313" key="1">
    <source>
        <dbReference type="EMBL" id="MDD0989691.1"/>
    </source>
</evidence>
<reference evidence="1 2" key="1">
    <citation type="submission" date="2022-05" db="EMBL/GenBank/DDBJ databases">
        <title>Novel Pseudomonas spp. Isolated from a Rainbow Trout Aquaculture Facility.</title>
        <authorList>
            <person name="Testerman T."/>
            <person name="Graf J."/>
        </authorList>
    </citation>
    <scope>NUCLEOTIDE SEQUENCE [LARGE SCALE GENOMIC DNA]</scope>
    <source>
        <strain evidence="1 2">ID681</strain>
    </source>
</reference>
<dbReference type="SUPFAM" id="SSF54637">
    <property type="entry name" value="Thioesterase/thiol ester dehydrase-isomerase"/>
    <property type="match status" value="1"/>
</dbReference>
<dbReference type="CDD" id="cd00586">
    <property type="entry name" value="4HBT"/>
    <property type="match status" value="1"/>
</dbReference>
<accession>A0ABT5NNE2</accession>
<comment type="caution">
    <text evidence="1">The sequence shown here is derived from an EMBL/GenBank/DDBJ whole genome shotgun (WGS) entry which is preliminary data.</text>
</comment>
<dbReference type="EMBL" id="JAMDGY010000011">
    <property type="protein sequence ID" value="MDD0989691.1"/>
    <property type="molecule type" value="Genomic_DNA"/>
</dbReference>
<evidence type="ECO:0000313" key="2">
    <source>
        <dbReference type="Proteomes" id="UP001148203"/>
    </source>
</evidence>
<dbReference type="InterPro" id="IPR029069">
    <property type="entry name" value="HotDog_dom_sf"/>
</dbReference>
<keyword evidence="2" id="KW-1185">Reference proteome</keyword>
<protein>
    <submittedName>
        <fullName evidence="1">Acyl-CoA thioesterase</fullName>
    </submittedName>
</protein>
<dbReference type="Pfam" id="PF13279">
    <property type="entry name" value="4HBT_2"/>
    <property type="match status" value="1"/>
</dbReference>
<dbReference type="PANTHER" id="PTHR31793:SF24">
    <property type="entry name" value="LONG-CHAIN ACYL-COA THIOESTERASE FADM"/>
    <property type="match status" value="1"/>
</dbReference>
<proteinExistence type="predicted"/>
<dbReference type="InterPro" id="IPR050563">
    <property type="entry name" value="4-hydroxybenzoyl-CoA_TE"/>
</dbReference>